<comment type="similarity">
    <text evidence="3 4">In the N-terminal section; belongs to the HFCD (homo-oligomeric flavin containing Cys decarboxylase) superfamily.</text>
</comment>
<reference evidence="7 8" key="1">
    <citation type="submission" date="2024-09" db="EMBL/GenBank/DDBJ databases">
        <authorList>
            <person name="Sun Q."/>
            <person name="Mori K."/>
        </authorList>
    </citation>
    <scope>NUCLEOTIDE SEQUENCE [LARGE SCALE GENOMIC DNA]</scope>
    <source>
        <strain evidence="7 8">KCTC 23315</strain>
    </source>
</reference>
<dbReference type="GO" id="GO:0004633">
    <property type="term" value="F:phosphopantothenoylcysteine decarboxylase activity"/>
    <property type="evidence" value="ECO:0007669"/>
    <property type="project" value="UniProtKB-EC"/>
</dbReference>
<keyword evidence="3 4" id="KW-0288">FMN</keyword>
<keyword evidence="8" id="KW-1185">Reference proteome</keyword>
<dbReference type="InterPro" id="IPR005252">
    <property type="entry name" value="CoaBC"/>
</dbReference>
<feature type="binding site" evidence="3">
    <location>
        <position position="344"/>
    </location>
    <ligand>
        <name>CTP</name>
        <dbReference type="ChEBI" id="CHEBI:37563"/>
    </ligand>
</feature>
<comment type="catalytic activity">
    <reaction evidence="3 4">
        <text>N-[(R)-4-phosphopantothenoyl]-L-cysteine + H(+) = (R)-4'-phosphopantetheine + CO2</text>
        <dbReference type="Rhea" id="RHEA:16793"/>
        <dbReference type="ChEBI" id="CHEBI:15378"/>
        <dbReference type="ChEBI" id="CHEBI:16526"/>
        <dbReference type="ChEBI" id="CHEBI:59458"/>
        <dbReference type="ChEBI" id="CHEBI:61723"/>
        <dbReference type="EC" id="4.1.1.36"/>
    </reaction>
</comment>
<feature type="binding site" evidence="3">
    <location>
        <position position="283"/>
    </location>
    <ligand>
        <name>CTP</name>
        <dbReference type="ChEBI" id="CHEBI:37563"/>
    </ligand>
</feature>
<feature type="binding site" evidence="3">
    <location>
        <position position="293"/>
    </location>
    <ligand>
        <name>CTP</name>
        <dbReference type="ChEBI" id="CHEBI:37563"/>
    </ligand>
</feature>
<dbReference type="Gene3D" id="3.40.50.10300">
    <property type="entry name" value="CoaB-like"/>
    <property type="match status" value="1"/>
</dbReference>
<dbReference type="InterPro" id="IPR036551">
    <property type="entry name" value="Flavin_trans-like"/>
</dbReference>
<evidence type="ECO:0000259" key="5">
    <source>
        <dbReference type="Pfam" id="PF02441"/>
    </source>
</evidence>
<dbReference type="RefSeq" id="WP_377244935.1">
    <property type="nucleotide sequence ID" value="NZ_JBHLXP010000003.1"/>
</dbReference>
<proteinExistence type="inferred from homology"/>
<dbReference type="InterPro" id="IPR035929">
    <property type="entry name" value="CoaB-like_sf"/>
</dbReference>
<evidence type="ECO:0000256" key="2">
    <source>
        <dbReference type="ARBA" id="ARBA00023239"/>
    </source>
</evidence>
<dbReference type="Gene3D" id="3.40.50.1950">
    <property type="entry name" value="Flavin prenyltransferase-like"/>
    <property type="match status" value="1"/>
</dbReference>
<dbReference type="Pfam" id="PF04127">
    <property type="entry name" value="DFP"/>
    <property type="match status" value="1"/>
</dbReference>
<organism evidence="7 8">
    <name type="scientific">Rheinheimera tilapiae</name>
    <dbReference type="NCBI Taxonomy" id="875043"/>
    <lineage>
        <taxon>Bacteria</taxon>
        <taxon>Pseudomonadati</taxon>
        <taxon>Pseudomonadota</taxon>
        <taxon>Gammaproteobacteria</taxon>
        <taxon>Chromatiales</taxon>
        <taxon>Chromatiaceae</taxon>
        <taxon>Rheinheimera</taxon>
    </lineage>
</organism>
<comment type="similarity">
    <text evidence="3 4">In the C-terminal section; belongs to the PPC synthetase family.</text>
</comment>
<feature type="binding site" evidence="3">
    <location>
        <begin position="277"/>
        <end position="279"/>
    </location>
    <ligand>
        <name>CTP</name>
        <dbReference type="ChEBI" id="CHEBI:37563"/>
    </ligand>
</feature>
<keyword evidence="1 3" id="KW-0210">Decarboxylase</keyword>
<dbReference type="EMBL" id="JBHLXP010000003">
    <property type="protein sequence ID" value="MFC0049323.1"/>
    <property type="molecule type" value="Genomic_DNA"/>
</dbReference>
<dbReference type="NCBIfam" id="TIGR00521">
    <property type="entry name" value="coaBC_dfp"/>
    <property type="match status" value="1"/>
</dbReference>
<comment type="pathway">
    <text evidence="3 4">Cofactor biosynthesis; coenzyme A biosynthesis; CoA from (R)-pantothenate: step 3/5.</text>
</comment>
<feature type="region of interest" description="Phosphopantothenate--cysteine ligase" evidence="3">
    <location>
        <begin position="195"/>
        <end position="409"/>
    </location>
</feature>
<sequence>MHNILAGKKILLGISGGIAAYKSADLVRRLKERGAEVRVILTPAAAEFITPLTLQALSGNPVGQSLLDPAAEAAMGHIELAKWADFILVAPASADVIARITHGMANDLLTTCILASSAPLAIAPAMNQQMYKNIATQANLATLISRKIHIFGPNAGEQACGDVGPGRMLEPLQLVDAVIGVLAAPAQQPLQGVKVTITAGPTREAIDPVRYISNHSSGKMGYALATAAAALGADVTLISGPVQLATPTGVTRIDVTTAEQMYVSSMQQASNSDIFIGCAAVADFRVAALASQKIKKTADNDGLTLQLVKNPDIIASVAAMSAQRPFTVGFAAETEKVAEYARQKLQKKNLNLICANDVSDPALGFNSEQNAITVYSTTAEFALGQRSKTDLAQALISLIYEQYQHEKKH</sequence>
<evidence type="ECO:0000256" key="1">
    <source>
        <dbReference type="ARBA" id="ARBA00022793"/>
    </source>
</evidence>
<dbReference type="HAMAP" id="MF_02225">
    <property type="entry name" value="CoaBC"/>
    <property type="match status" value="1"/>
</dbReference>
<dbReference type="SUPFAM" id="SSF102645">
    <property type="entry name" value="CoaB-like"/>
    <property type="match status" value="1"/>
</dbReference>
<evidence type="ECO:0000259" key="6">
    <source>
        <dbReference type="Pfam" id="PF04127"/>
    </source>
</evidence>
<dbReference type="PANTHER" id="PTHR14359">
    <property type="entry name" value="HOMO-OLIGOMERIC FLAVIN CONTAINING CYS DECARBOXYLASE FAMILY"/>
    <property type="match status" value="1"/>
</dbReference>
<name>A0ABV6BEL7_9GAMM</name>
<dbReference type="PANTHER" id="PTHR14359:SF6">
    <property type="entry name" value="PHOSPHOPANTOTHENOYLCYSTEINE DECARBOXYLASE"/>
    <property type="match status" value="1"/>
</dbReference>
<evidence type="ECO:0000256" key="4">
    <source>
        <dbReference type="RuleBase" id="RU364078"/>
    </source>
</evidence>
<comment type="caution">
    <text evidence="7">The sequence shown here is derived from an EMBL/GenBank/DDBJ whole genome shotgun (WGS) entry which is preliminary data.</text>
</comment>
<comment type="catalytic activity">
    <reaction evidence="3 4">
        <text>(R)-4'-phosphopantothenate + L-cysteine + CTP = N-[(R)-4-phosphopantothenoyl]-L-cysteine + CMP + diphosphate + H(+)</text>
        <dbReference type="Rhea" id="RHEA:19397"/>
        <dbReference type="ChEBI" id="CHEBI:10986"/>
        <dbReference type="ChEBI" id="CHEBI:15378"/>
        <dbReference type="ChEBI" id="CHEBI:33019"/>
        <dbReference type="ChEBI" id="CHEBI:35235"/>
        <dbReference type="ChEBI" id="CHEBI:37563"/>
        <dbReference type="ChEBI" id="CHEBI:59458"/>
        <dbReference type="ChEBI" id="CHEBI:60377"/>
        <dbReference type="EC" id="6.3.2.5"/>
    </reaction>
</comment>
<comment type="cofactor">
    <cofactor evidence="3">
        <name>FMN</name>
        <dbReference type="ChEBI" id="CHEBI:58210"/>
    </cofactor>
    <text evidence="3">Binds 1 FMN per subunit.</text>
</comment>
<keyword evidence="3" id="KW-0460">Magnesium</keyword>
<comment type="pathway">
    <text evidence="3 4">Cofactor biosynthesis; coenzyme A biosynthesis; CoA from (R)-pantothenate: step 2/5.</text>
</comment>
<dbReference type="EC" id="4.1.1.36" evidence="3"/>
<feature type="active site" description="Proton donor" evidence="3">
    <location>
        <position position="160"/>
    </location>
</feature>
<feature type="binding site" evidence="3">
    <location>
        <position position="348"/>
    </location>
    <ligand>
        <name>CTP</name>
        <dbReference type="ChEBI" id="CHEBI:37563"/>
    </ligand>
</feature>
<dbReference type="Proteomes" id="UP001589813">
    <property type="component" value="Unassembled WGS sequence"/>
</dbReference>
<dbReference type="SUPFAM" id="SSF52507">
    <property type="entry name" value="Homo-oligomeric flavin-containing Cys decarboxylases, HFCD"/>
    <property type="match status" value="1"/>
</dbReference>
<feature type="region of interest" description="Phosphopantothenoylcysteine decarboxylase" evidence="3">
    <location>
        <begin position="1"/>
        <end position="194"/>
    </location>
</feature>
<keyword evidence="3 4" id="KW-0436">Ligase</keyword>
<feature type="binding site" evidence="3">
    <location>
        <position position="330"/>
    </location>
    <ligand>
        <name>CTP</name>
        <dbReference type="ChEBI" id="CHEBI:37563"/>
    </ligand>
</feature>
<protein>
    <recommendedName>
        <fullName evidence="3">Coenzyme A biosynthesis bifunctional protein CoaBC</fullName>
    </recommendedName>
    <alternativeName>
        <fullName evidence="3">DNA/pantothenate metabolism flavoprotein</fullName>
    </alternativeName>
    <alternativeName>
        <fullName evidence="3">Phosphopantothenoylcysteine synthetase/decarboxylase</fullName>
        <shortName evidence="3">PPCS-PPCDC</shortName>
    </alternativeName>
    <domain>
        <recommendedName>
            <fullName evidence="3">Phosphopantothenoylcysteine decarboxylase</fullName>
            <shortName evidence="3">PPC decarboxylase</shortName>
            <shortName evidence="3">PPC-DC</shortName>
            <ecNumber evidence="3">4.1.1.36</ecNumber>
        </recommendedName>
        <alternativeName>
            <fullName evidence="3">CoaC</fullName>
        </alternativeName>
    </domain>
    <domain>
        <recommendedName>
            <fullName evidence="3">Phosphopantothenate--cysteine ligase</fullName>
            <ecNumber evidence="3">6.3.2.5</ecNumber>
        </recommendedName>
        <alternativeName>
            <fullName evidence="3">CoaB</fullName>
        </alternativeName>
        <alternativeName>
            <fullName evidence="3">Phosphopantothenoylcysteine synthetase</fullName>
            <shortName evidence="3">PPC synthetase</shortName>
            <shortName evidence="3">PPC-S</shortName>
        </alternativeName>
    </domain>
</protein>
<evidence type="ECO:0000256" key="3">
    <source>
        <dbReference type="HAMAP-Rule" id="MF_02225"/>
    </source>
</evidence>
<feature type="domain" description="DNA/pantothenate metabolism flavoprotein C-terminal" evidence="6">
    <location>
        <begin position="190"/>
        <end position="400"/>
    </location>
</feature>
<accession>A0ABV6BEL7</accession>
<comment type="function">
    <text evidence="4">Catalyzes two steps in the biosynthesis of coenzyme A. In the first step cysteine is conjugated to 4'-phosphopantothenate to form 4-phosphopantothenoylcysteine, in the latter compound is decarboxylated to form 4'-phosphopantotheine.</text>
</comment>
<dbReference type="GO" id="GO:0004632">
    <property type="term" value="F:phosphopantothenate--cysteine ligase activity"/>
    <property type="evidence" value="ECO:0007669"/>
    <property type="project" value="UniProtKB-EC"/>
</dbReference>
<evidence type="ECO:0000313" key="7">
    <source>
        <dbReference type="EMBL" id="MFC0049323.1"/>
    </source>
</evidence>
<keyword evidence="2 3" id="KW-0456">Lyase</keyword>
<gene>
    <name evidence="3 7" type="primary">coaBC</name>
    <name evidence="7" type="ORF">ACFFJP_13580</name>
</gene>
<feature type="binding site" evidence="3">
    <location>
        <begin position="311"/>
        <end position="314"/>
    </location>
    <ligand>
        <name>CTP</name>
        <dbReference type="ChEBI" id="CHEBI:37563"/>
    </ligand>
</feature>
<keyword evidence="3" id="KW-0511">Multifunctional enzyme</keyword>
<comment type="function">
    <text evidence="3">Catalyzes two sequential steps in the biosynthesis of coenzyme A. In the first step cysteine is conjugated to 4'-phosphopantothenate to form 4-phosphopantothenoylcysteine. In the second step the latter compound is decarboxylated to form 4'-phosphopantotheine.</text>
</comment>
<comment type="cofactor">
    <cofactor evidence="3">
        <name>Mg(2+)</name>
        <dbReference type="ChEBI" id="CHEBI:18420"/>
    </cofactor>
</comment>
<evidence type="ECO:0000313" key="8">
    <source>
        <dbReference type="Proteomes" id="UP001589813"/>
    </source>
</evidence>
<dbReference type="InterPro" id="IPR007085">
    <property type="entry name" value="DNA/pantothenate-metab_flavo_C"/>
</dbReference>
<feature type="domain" description="Flavoprotein" evidence="5">
    <location>
        <begin position="8"/>
        <end position="180"/>
    </location>
</feature>
<keyword evidence="3 4" id="KW-0285">Flavoprotein</keyword>
<keyword evidence="3" id="KW-0479">Metal-binding</keyword>
<dbReference type="Pfam" id="PF02441">
    <property type="entry name" value="Flavoprotein"/>
    <property type="match status" value="1"/>
</dbReference>
<dbReference type="EC" id="6.3.2.5" evidence="3"/>
<dbReference type="InterPro" id="IPR003382">
    <property type="entry name" value="Flavoprotein"/>
</dbReference>